<dbReference type="InterPro" id="IPR001680">
    <property type="entry name" value="WD40_rpt"/>
</dbReference>
<dbReference type="HOGENOM" id="CLU_016971_1_1_1"/>
<dbReference type="GO" id="GO:0032153">
    <property type="term" value="C:cell division site"/>
    <property type="evidence" value="ECO:0007669"/>
    <property type="project" value="TreeGrafter"/>
</dbReference>
<dbReference type="PROSITE" id="PS50294">
    <property type="entry name" value="WD_REPEATS_REGION"/>
    <property type="match status" value="1"/>
</dbReference>
<feature type="repeat" description="WD" evidence="6">
    <location>
        <begin position="396"/>
        <end position="437"/>
    </location>
</feature>
<evidence type="ECO:0000256" key="7">
    <source>
        <dbReference type="SAM" id="MobiDB-lite"/>
    </source>
</evidence>
<dbReference type="PANTHER" id="PTHR14107:SF16">
    <property type="entry name" value="AT02583P"/>
    <property type="match status" value="1"/>
</dbReference>
<dbReference type="GO" id="GO:0045013">
    <property type="term" value="P:carbon catabolite repression of transcription"/>
    <property type="evidence" value="ECO:0007669"/>
    <property type="project" value="TreeGrafter"/>
</dbReference>
<accession>A0A074VH69</accession>
<evidence type="ECO:0000256" key="5">
    <source>
        <dbReference type="ARBA" id="ARBA00038682"/>
    </source>
</evidence>
<sequence length="604" mass="66401">MFVLPPPPRYPSGNLYTGYPPGAIIETNNTLSKHTGPEYQLLVGEGTYVQRDELLLATPPPHPSDNPVPNTNPLATTIAPPTQGTRLSLCIVAPKKLPDNSLARTITASSQLSAIPNSQDEPMTPTTDSASFFRSSAAPVFGDNNPALAPIPNKDSKDPSKRRKPKNNIVKSNSSFVSRVIPHEALQKRLQERNPQGTFAFSNINRALQWLDLSSDTKTENLTKILFTKAHALCHHVNPLTKSTTHLDVILGFSSSDIIWYEPVSQKYARINKNGAINSSAVSSIWWLPNSENLFLAAHMDGTLVVYDKEKEDAPFVPEQESPDSADVQPGPASFSIKKSVQSRNQKTNPVAVWKINNQQINCISFSPDGRHLAVVSEDGSLRIIDYLKEQLLDAFTSYYGGLITVTWSPDGRYILTGGQDDIVSIWSFADATLVARCQGHSSWVTDVKFDPWRCDERNYRFGSVGEDCKLLLWDFSVGMLGRPRAAAQMSIKHRGSVTSNVITRKETNSTVGRIRSHSTISEDGEGATNGTDVVHGFRTKASTAMLPPVMSKKIDNHPLSWLEFQEDCIMTACKDGHVHTWDRPKEGAGENGHNSSDADNSAI</sequence>
<dbReference type="RefSeq" id="XP_040877103.1">
    <property type="nucleotide sequence ID" value="XM_041028551.1"/>
</dbReference>
<reference evidence="9 10" key="1">
    <citation type="journal article" date="2014" name="BMC Genomics">
        <title>Genome sequencing of four Aureobasidium pullulans varieties: biotechnological potential, stress tolerance, and description of new species.</title>
        <authorList>
            <person name="Gostin Ar C."/>
            <person name="Ohm R.A."/>
            <person name="Kogej T."/>
            <person name="Sonjak S."/>
            <person name="Turk M."/>
            <person name="Zajc J."/>
            <person name="Zalar P."/>
            <person name="Grube M."/>
            <person name="Sun H."/>
            <person name="Han J."/>
            <person name="Sharma A."/>
            <person name="Chiniquy J."/>
            <person name="Ngan C.Y."/>
            <person name="Lipzen A."/>
            <person name="Barry K."/>
            <person name="Grigoriev I.V."/>
            <person name="Gunde-Cimerman N."/>
        </authorList>
    </citation>
    <scope>NUCLEOTIDE SEQUENCE [LARGE SCALE GENOMIC DNA]</scope>
    <source>
        <strain evidence="9 10">CBS 110374</strain>
    </source>
</reference>
<evidence type="ECO:0000256" key="3">
    <source>
        <dbReference type="ARBA" id="ARBA00037241"/>
    </source>
</evidence>
<dbReference type="Gene3D" id="2.130.10.10">
    <property type="entry name" value="YVTN repeat-like/Quinoprotein amine dehydrogenase"/>
    <property type="match status" value="1"/>
</dbReference>
<keyword evidence="10" id="KW-1185">Reference proteome</keyword>
<evidence type="ECO:0000256" key="4">
    <source>
        <dbReference type="ARBA" id="ARBA00038107"/>
    </source>
</evidence>
<comment type="function">
    <text evidence="3">Component of the regulatory network controlling carbon source utilization through ubiquitination and deubiquitination involving creA, creB, creC, creD and acrB. Required to prevent the proteolysis of the CreB deubiquitinating enzyme in the absence of carbon catabolite repression. CreB deubiquitinating enzyme stabilized in a complex with the CreC leads to the expression of genes such as those in the proline and quinate pathways.</text>
</comment>
<organism evidence="9 10">
    <name type="scientific">Aureobasidium melanogenum (strain CBS 110374)</name>
    <name type="common">Aureobasidium pullulans var. melanogenum</name>
    <dbReference type="NCBI Taxonomy" id="1043003"/>
    <lineage>
        <taxon>Eukaryota</taxon>
        <taxon>Fungi</taxon>
        <taxon>Dikarya</taxon>
        <taxon>Ascomycota</taxon>
        <taxon>Pezizomycotina</taxon>
        <taxon>Dothideomycetes</taxon>
        <taxon>Dothideomycetidae</taxon>
        <taxon>Dothideales</taxon>
        <taxon>Saccotheciaceae</taxon>
        <taxon>Aureobasidium</taxon>
    </lineage>
</organism>
<proteinExistence type="inferred from homology"/>
<dbReference type="InterPro" id="IPR024977">
    <property type="entry name" value="Apc4-like_WD40_dom"/>
</dbReference>
<dbReference type="PANTHER" id="PTHR14107">
    <property type="entry name" value="WD REPEAT PROTEIN"/>
    <property type="match status" value="1"/>
</dbReference>
<evidence type="ECO:0000313" key="9">
    <source>
        <dbReference type="EMBL" id="KEQ60080.1"/>
    </source>
</evidence>
<dbReference type="InterPro" id="IPR051362">
    <property type="entry name" value="WD_repeat_creC_regulators"/>
</dbReference>
<gene>
    <name evidence="9" type="ORF">M437DRAFT_86919</name>
</gene>
<comment type="subunit">
    <text evidence="5">Interacts with creB.</text>
</comment>
<comment type="similarity">
    <text evidence="4">Belongs to the WD repeat creC family.</text>
</comment>
<dbReference type="InterPro" id="IPR015943">
    <property type="entry name" value="WD40/YVTN_repeat-like_dom_sf"/>
</dbReference>
<dbReference type="STRING" id="1043003.A0A074VH69"/>
<dbReference type="Pfam" id="PF12894">
    <property type="entry name" value="ANAPC4_WD40"/>
    <property type="match status" value="1"/>
</dbReference>
<keyword evidence="2" id="KW-0677">Repeat</keyword>
<name>A0A074VH69_AURM1</name>
<protein>
    <submittedName>
        <fullName evidence="9">Catabolite repression protein creC</fullName>
    </submittedName>
</protein>
<dbReference type="SUPFAM" id="SSF50978">
    <property type="entry name" value="WD40 repeat-like"/>
    <property type="match status" value="1"/>
</dbReference>
<feature type="region of interest" description="Disordered" evidence="7">
    <location>
        <begin position="584"/>
        <end position="604"/>
    </location>
</feature>
<evidence type="ECO:0000256" key="6">
    <source>
        <dbReference type="PROSITE-ProRule" id="PRU00221"/>
    </source>
</evidence>
<evidence type="ECO:0000313" key="10">
    <source>
        <dbReference type="Proteomes" id="UP000030672"/>
    </source>
</evidence>
<dbReference type="InterPro" id="IPR036322">
    <property type="entry name" value="WD40_repeat_dom_sf"/>
</dbReference>
<feature type="domain" description="Anaphase-promoting complex subunit 4-like WD40" evidence="8">
    <location>
        <begin position="349"/>
        <end position="409"/>
    </location>
</feature>
<dbReference type="PROSITE" id="PS50082">
    <property type="entry name" value="WD_REPEATS_2"/>
    <property type="match status" value="2"/>
</dbReference>
<dbReference type="AlphaFoldDB" id="A0A074VH69"/>
<feature type="compositionally biased region" description="Polar residues" evidence="7">
    <location>
        <begin position="593"/>
        <end position="604"/>
    </location>
</feature>
<evidence type="ECO:0000256" key="1">
    <source>
        <dbReference type="ARBA" id="ARBA00022574"/>
    </source>
</evidence>
<keyword evidence="1 6" id="KW-0853">WD repeat</keyword>
<dbReference type="SMART" id="SM00320">
    <property type="entry name" value="WD40"/>
    <property type="match status" value="5"/>
</dbReference>
<dbReference type="GeneID" id="63921924"/>
<evidence type="ECO:0000256" key="2">
    <source>
        <dbReference type="ARBA" id="ARBA00022737"/>
    </source>
</evidence>
<feature type="region of interest" description="Disordered" evidence="7">
    <location>
        <begin position="141"/>
        <end position="168"/>
    </location>
</feature>
<feature type="repeat" description="WD" evidence="6">
    <location>
        <begin position="354"/>
        <end position="395"/>
    </location>
</feature>
<dbReference type="EMBL" id="KL584844">
    <property type="protein sequence ID" value="KEQ60080.1"/>
    <property type="molecule type" value="Genomic_DNA"/>
</dbReference>
<feature type="region of interest" description="Disordered" evidence="7">
    <location>
        <begin position="315"/>
        <end position="343"/>
    </location>
</feature>
<dbReference type="Proteomes" id="UP000030672">
    <property type="component" value="Unassembled WGS sequence"/>
</dbReference>
<dbReference type="GO" id="GO:0051286">
    <property type="term" value="C:cell tip"/>
    <property type="evidence" value="ECO:0007669"/>
    <property type="project" value="TreeGrafter"/>
</dbReference>
<dbReference type="GO" id="GO:0005634">
    <property type="term" value="C:nucleus"/>
    <property type="evidence" value="ECO:0007669"/>
    <property type="project" value="TreeGrafter"/>
</dbReference>
<evidence type="ECO:0000259" key="8">
    <source>
        <dbReference type="Pfam" id="PF12894"/>
    </source>
</evidence>